<reference evidence="6 7" key="1">
    <citation type="journal article" date="2008" name="Nature">
        <title>The Trichoplax genome and the nature of placozoans.</title>
        <authorList>
            <person name="Srivastava M."/>
            <person name="Begovic E."/>
            <person name="Chapman J."/>
            <person name="Putnam N.H."/>
            <person name="Hellsten U."/>
            <person name="Kawashima T."/>
            <person name="Kuo A."/>
            <person name="Mitros T."/>
            <person name="Salamov A."/>
            <person name="Carpenter M.L."/>
            <person name="Signorovitch A.Y."/>
            <person name="Moreno M.A."/>
            <person name="Kamm K."/>
            <person name="Grimwood J."/>
            <person name="Schmutz J."/>
            <person name="Shapiro H."/>
            <person name="Grigoriev I.V."/>
            <person name="Buss L.W."/>
            <person name="Schierwater B."/>
            <person name="Dellaporta S.L."/>
            <person name="Rokhsar D.S."/>
        </authorList>
    </citation>
    <scope>NUCLEOTIDE SEQUENCE [LARGE SCALE GENOMIC DNA]</scope>
    <source>
        <strain evidence="6 7">Grell-BS-1999</strain>
    </source>
</reference>
<dbReference type="GO" id="GO:0016567">
    <property type="term" value="P:protein ubiquitination"/>
    <property type="evidence" value="ECO:0000318"/>
    <property type="project" value="GO_Central"/>
</dbReference>
<dbReference type="AlphaFoldDB" id="B3S2U3"/>
<dbReference type="OrthoDB" id="8062037at2759"/>
<keyword evidence="4" id="KW-1133">Transmembrane helix</keyword>
<dbReference type="PANTHER" id="PTHR15302">
    <property type="entry name" value="E3 UBIQUITIN-PROTEIN LIGASE RNF103"/>
    <property type="match status" value="1"/>
</dbReference>
<dbReference type="PANTHER" id="PTHR15302:SF0">
    <property type="entry name" value="E3 UBIQUITIN-PROTEIN LIGASE RNF103"/>
    <property type="match status" value="1"/>
</dbReference>
<keyword evidence="2" id="KW-0862">Zinc</keyword>
<keyword evidence="4" id="KW-0812">Transmembrane</keyword>
<dbReference type="GO" id="GO:0008270">
    <property type="term" value="F:zinc ion binding"/>
    <property type="evidence" value="ECO:0007669"/>
    <property type="project" value="UniProtKB-KW"/>
</dbReference>
<dbReference type="OMA" id="PDWLAWP"/>
<evidence type="ECO:0000256" key="2">
    <source>
        <dbReference type="ARBA" id="ARBA00022833"/>
    </source>
</evidence>
<evidence type="ECO:0000313" key="7">
    <source>
        <dbReference type="Proteomes" id="UP000009022"/>
    </source>
</evidence>
<dbReference type="SMART" id="SM00184">
    <property type="entry name" value="RING"/>
    <property type="match status" value="1"/>
</dbReference>
<dbReference type="eggNOG" id="KOG0800">
    <property type="taxonomic scope" value="Eukaryota"/>
</dbReference>
<dbReference type="GO" id="GO:0036503">
    <property type="term" value="P:ERAD pathway"/>
    <property type="evidence" value="ECO:0000318"/>
    <property type="project" value="GO_Central"/>
</dbReference>
<dbReference type="InParanoid" id="B3S2U3"/>
<dbReference type="InterPro" id="IPR042494">
    <property type="entry name" value="RNF103"/>
</dbReference>
<dbReference type="InterPro" id="IPR013083">
    <property type="entry name" value="Znf_RING/FYVE/PHD"/>
</dbReference>
<sequence length="646" mass="74470">MTAGWFLTAIKIILLIVYLICVLLSCKYWNVQLWKVGDKAARLLLDPATFNLKELIEIIDYRGVSDLNLHDRTNLSYMVNASGLMSEEEKWQSAIIMAQSKKREAINFTAENYLRAEIEDNTPGIWLLRIDTRNSSKEDILVDNLWDDVVPKLYTLGVQSGTIRCRTCPTICRKNNWTKSDILLLRTTASDSDWSKGILYYPGRLANANSSSILIWMRHHLNSHINHFSTRNFPQLRETIKKQSGIHVILFSTLTVAPTFISSLAIKFSGRINFSMVTIKTINDTIQNLFANEFNVEKLPTYRIFTPEKNFTYGNRHGEYYGYHCMHEFLTSLYPATNDIFVAIVIGINLMCLLKLLLIDGTFLACLLKFIILFCQYNFAVVLLWFPMYNFFTSPLMHIVYDLTMMVMRCLMGTDFVAAIRRSTHLTHPGCLFMLLTESIIFASVIYYWIECQEGQISGTESMASCNYLSLSSYQSSLYSILTYRSACERYSREDIEEGIDILIEHFAIPKLYVQPLVPMDYIQSLPTFTYGDKIRFNHPTWKEKLNWKSDNTEIAQLEENITSEQDYNCDDNQCSICLTNYINDDYLCCLPCSHVFHHDCIVQWLSIGTINTCRCPLCRWPAYRSYLQPSSACHATSITSNEDSS</sequence>
<gene>
    <name evidence="6" type="ORF">TRIADDRAFT_28281</name>
</gene>
<evidence type="ECO:0000256" key="1">
    <source>
        <dbReference type="ARBA" id="ARBA00022771"/>
    </source>
</evidence>
<dbReference type="Proteomes" id="UP000009022">
    <property type="component" value="Unassembled WGS sequence"/>
</dbReference>
<organism evidence="6 7">
    <name type="scientific">Trichoplax adhaerens</name>
    <name type="common">Trichoplax reptans</name>
    <dbReference type="NCBI Taxonomy" id="10228"/>
    <lineage>
        <taxon>Eukaryota</taxon>
        <taxon>Metazoa</taxon>
        <taxon>Placozoa</taxon>
        <taxon>Uniplacotomia</taxon>
        <taxon>Trichoplacea</taxon>
        <taxon>Trichoplacidae</taxon>
        <taxon>Trichoplax</taxon>
    </lineage>
</organism>
<feature type="transmembrane region" description="Helical" evidence="4">
    <location>
        <begin position="398"/>
        <end position="420"/>
    </location>
</feature>
<accession>B3S2U3</accession>
<feature type="transmembrane region" description="Helical" evidence="4">
    <location>
        <begin position="340"/>
        <end position="359"/>
    </location>
</feature>
<dbReference type="CTD" id="6755927"/>
<dbReference type="InterPro" id="IPR001841">
    <property type="entry name" value="Znf_RING"/>
</dbReference>
<keyword evidence="1 3" id="KW-0479">Metal-binding</keyword>
<dbReference type="GO" id="GO:0005783">
    <property type="term" value="C:endoplasmic reticulum"/>
    <property type="evidence" value="ECO:0000318"/>
    <property type="project" value="GO_Central"/>
</dbReference>
<dbReference type="EMBL" id="DS985248">
    <property type="protein sequence ID" value="EDV22681.1"/>
    <property type="molecule type" value="Genomic_DNA"/>
</dbReference>
<dbReference type="Pfam" id="PF13639">
    <property type="entry name" value="zf-RING_2"/>
    <property type="match status" value="1"/>
</dbReference>
<dbReference type="PROSITE" id="PS50089">
    <property type="entry name" value="ZF_RING_2"/>
    <property type="match status" value="1"/>
</dbReference>
<feature type="transmembrane region" description="Helical" evidence="4">
    <location>
        <begin position="245"/>
        <end position="266"/>
    </location>
</feature>
<dbReference type="CDD" id="cd16473">
    <property type="entry name" value="RING-H2_RNF103"/>
    <property type="match status" value="1"/>
</dbReference>
<keyword evidence="4" id="KW-0472">Membrane</keyword>
<dbReference type="STRING" id="10228.B3S2U3"/>
<dbReference type="HOGENOM" id="CLU_031351_0_0_1"/>
<name>B3S2U3_TRIAD</name>
<feature type="domain" description="RING-type" evidence="5">
    <location>
        <begin position="575"/>
        <end position="620"/>
    </location>
</feature>
<dbReference type="FunCoup" id="B3S2U3">
    <property type="interactions" value="289"/>
</dbReference>
<dbReference type="PhylomeDB" id="B3S2U3"/>
<evidence type="ECO:0000313" key="6">
    <source>
        <dbReference type="EMBL" id="EDV22681.1"/>
    </source>
</evidence>
<evidence type="ECO:0000256" key="4">
    <source>
        <dbReference type="SAM" id="Phobius"/>
    </source>
</evidence>
<dbReference type="SUPFAM" id="SSF57850">
    <property type="entry name" value="RING/U-box"/>
    <property type="match status" value="1"/>
</dbReference>
<proteinExistence type="predicted"/>
<dbReference type="Gene3D" id="3.30.40.10">
    <property type="entry name" value="Zinc/RING finger domain, C3HC4 (zinc finger)"/>
    <property type="match status" value="1"/>
</dbReference>
<dbReference type="GO" id="GO:0004842">
    <property type="term" value="F:ubiquitin-protein transferase activity"/>
    <property type="evidence" value="ECO:0000318"/>
    <property type="project" value="GO_Central"/>
</dbReference>
<feature type="transmembrane region" description="Helical" evidence="4">
    <location>
        <begin position="6"/>
        <end position="26"/>
    </location>
</feature>
<feature type="transmembrane region" description="Helical" evidence="4">
    <location>
        <begin position="432"/>
        <end position="450"/>
    </location>
</feature>
<dbReference type="RefSeq" id="XP_002114547.1">
    <property type="nucleotide sequence ID" value="XM_002114511.1"/>
</dbReference>
<protein>
    <recommendedName>
        <fullName evidence="5">RING-type domain-containing protein</fullName>
    </recommendedName>
</protein>
<keyword evidence="7" id="KW-1185">Reference proteome</keyword>
<evidence type="ECO:0000256" key="3">
    <source>
        <dbReference type="PROSITE-ProRule" id="PRU00175"/>
    </source>
</evidence>
<evidence type="ECO:0000259" key="5">
    <source>
        <dbReference type="PROSITE" id="PS50089"/>
    </source>
</evidence>
<feature type="transmembrane region" description="Helical" evidence="4">
    <location>
        <begin position="366"/>
        <end position="386"/>
    </location>
</feature>
<dbReference type="GeneID" id="6755927"/>
<dbReference type="KEGG" id="tad:TRIADDRAFT_28281"/>
<keyword evidence="1 3" id="KW-0863">Zinc-finger</keyword>